<evidence type="ECO:0000313" key="7">
    <source>
        <dbReference type="EMBL" id="OIQ87197.1"/>
    </source>
</evidence>
<dbReference type="Pfam" id="PF00501">
    <property type="entry name" value="AMP-binding"/>
    <property type="match status" value="1"/>
</dbReference>
<feature type="domain" description="AMP-binding enzyme C-terminal" evidence="6">
    <location>
        <begin position="449"/>
        <end position="523"/>
    </location>
</feature>
<dbReference type="Pfam" id="PF13193">
    <property type="entry name" value="AMP-binding_C"/>
    <property type="match status" value="1"/>
</dbReference>
<feature type="domain" description="AMP-dependent synthetase/ligase" evidence="5">
    <location>
        <begin position="17"/>
        <end position="399"/>
    </location>
</feature>
<dbReference type="NCBIfam" id="NF004837">
    <property type="entry name" value="PRK06187.1"/>
    <property type="match status" value="1"/>
</dbReference>
<proteinExistence type="inferred from homology"/>
<dbReference type="Gene3D" id="3.30.300.30">
    <property type="match status" value="1"/>
</dbReference>
<dbReference type="EC" id="6.2.1.3" evidence="7"/>
<evidence type="ECO:0000259" key="5">
    <source>
        <dbReference type="Pfam" id="PF00501"/>
    </source>
</evidence>
<dbReference type="InterPro" id="IPR025110">
    <property type="entry name" value="AMP-bd_C"/>
</dbReference>
<dbReference type="SUPFAM" id="SSF56801">
    <property type="entry name" value="Acetyl-CoA synthetase-like"/>
    <property type="match status" value="1"/>
</dbReference>
<dbReference type="InterPro" id="IPR042099">
    <property type="entry name" value="ANL_N_sf"/>
</dbReference>
<keyword evidence="3" id="KW-0276">Fatty acid metabolism</keyword>
<dbReference type="GO" id="GO:0004467">
    <property type="term" value="F:long-chain fatty acid-CoA ligase activity"/>
    <property type="evidence" value="ECO:0007669"/>
    <property type="project" value="UniProtKB-EC"/>
</dbReference>
<dbReference type="PROSITE" id="PS00455">
    <property type="entry name" value="AMP_BINDING"/>
    <property type="match status" value="1"/>
</dbReference>
<dbReference type="PANTHER" id="PTHR43859:SF4">
    <property type="entry name" value="BUTANOATE--COA LIGASE AAE1-RELATED"/>
    <property type="match status" value="1"/>
</dbReference>
<keyword evidence="4" id="KW-0443">Lipid metabolism</keyword>
<evidence type="ECO:0000256" key="3">
    <source>
        <dbReference type="ARBA" id="ARBA00022832"/>
    </source>
</evidence>
<accession>A0A1J5RGF5</accession>
<dbReference type="AlphaFoldDB" id="A0A1J5RGF5"/>
<dbReference type="InterPro" id="IPR000873">
    <property type="entry name" value="AMP-dep_synth/lig_dom"/>
</dbReference>
<evidence type="ECO:0000256" key="1">
    <source>
        <dbReference type="ARBA" id="ARBA00006432"/>
    </source>
</evidence>
<keyword evidence="2 7" id="KW-0436">Ligase</keyword>
<reference evidence="7" key="1">
    <citation type="submission" date="2016-10" db="EMBL/GenBank/DDBJ databases">
        <title>Sequence of Gallionella enrichment culture.</title>
        <authorList>
            <person name="Poehlein A."/>
            <person name="Muehling M."/>
            <person name="Daniel R."/>
        </authorList>
    </citation>
    <scope>NUCLEOTIDE SEQUENCE</scope>
</reference>
<dbReference type="InterPro" id="IPR045851">
    <property type="entry name" value="AMP-bd_C_sf"/>
</dbReference>
<dbReference type="EMBL" id="MLJW01000434">
    <property type="protein sequence ID" value="OIQ87197.1"/>
    <property type="molecule type" value="Genomic_DNA"/>
</dbReference>
<dbReference type="FunFam" id="3.30.300.30:FF:000008">
    <property type="entry name" value="2,3-dihydroxybenzoate-AMP ligase"/>
    <property type="match status" value="1"/>
</dbReference>
<evidence type="ECO:0000259" key="6">
    <source>
        <dbReference type="Pfam" id="PF13193"/>
    </source>
</evidence>
<evidence type="ECO:0000256" key="2">
    <source>
        <dbReference type="ARBA" id="ARBA00022598"/>
    </source>
</evidence>
<sequence length="544" mass="59274">MLGKMMSQPLLIPAVLEHAARFHRETEIVSRREDGGLHRYTYGEAARRSRQLANALVALGLTAGQRVGTLAWNGFRHLELYYAVPGAGFICHTINPRLFPEQIRFIINDADDQYLFVDPGFVPLLEQIAAGLPGVRGYVVMTDRAHMPATSLPEVLCYEDLIGGMPERFDWPLLDENTASGMCYTSGTTGNPKGVLYSHRSTVLHAMAGGRAEVFGLSSRDVVMPVVPMFHVNSWGLPYCAPMAGAKLVLPGARLDGASLAELIRGEGVTVSAGVPTVWLSLLDHAETAQAPLAPLSRVLIGGAAAPARMMERFDALGIQPIHAWGMTETSPVVTVATLSPRHDALSPEARMSLRIKQGAALFGAEMRIVGYDGVEQPWDGTSSGMLEVRGPWICSGYFSDDDGQAFSPDGWFITGDICTITPDGFMEIVDRAKDVIKSGGEWISSIALENVAIGHPAVREAAAIGRPDEKWGERPRLVLVLRDGARLSAAELREYLAPRIAKWWMPDDFVLAESLPHTATGKLLKMELRRLFRDPAHPDARPL</sequence>
<dbReference type="Gene3D" id="3.40.50.12780">
    <property type="entry name" value="N-terminal domain of ligase-like"/>
    <property type="match status" value="1"/>
</dbReference>
<gene>
    <name evidence="7" type="ORF">GALL_309240</name>
</gene>
<comment type="caution">
    <text evidence="7">The sequence shown here is derived from an EMBL/GenBank/DDBJ whole genome shotgun (WGS) entry which is preliminary data.</text>
</comment>
<protein>
    <submittedName>
        <fullName evidence="7">Long-chain-fatty-acid--CoA ligase</fullName>
        <ecNumber evidence="7">6.2.1.3</ecNumber>
    </submittedName>
</protein>
<organism evidence="7">
    <name type="scientific">mine drainage metagenome</name>
    <dbReference type="NCBI Taxonomy" id="410659"/>
    <lineage>
        <taxon>unclassified sequences</taxon>
        <taxon>metagenomes</taxon>
        <taxon>ecological metagenomes</taxon>
    </lineage>
</organism>
<dbReference type="InterPro" id="IPR020845">
    <property type="entry name" value="AMP-binding_CS"/>
</dbReference>
<dbReference type="CDD" id="cd12119">
    <property type="entry name" value="ttLC_FACS_AlkK_like"/>
    <property type="match status" value="1"/>
</dbReference>
<dbReference type="PANTHER" id="PTHR43859">
    <property type="entry name" value="ACYL-ACTIVATING ENZYME"/>
    <property type="match status" value="1"/>
</dbReference>
<comment type="similarity">
    <text evidence="1">Belongs to the ATP-dependent AMP-binding enzyme family.</text>
</comment>
<name>A0A1J5RGF5_9ZZZZ</name>
<evidence type="ECO:0000256" key="4">
    <source>
        <dbReference type="ARBA" id="ARBA00023098"/>
    </source>
</evidence>